<dbReference type="Pfam" id="PF01990">
    <property type="entry name" value="ATP-synt_F"/>
    <property type="match status" value="1"/>
</dbReference>
<dbReference type="SUPFAM" id="SSF159468">
    <property type="entry name" value="AtpF-like"/>
    <property type="match status" value="1"/>
</dbReference>
<gene>
    <name evidence="4" type="ORF">A5886_002917</name>
</gene>
<dbReference type="EMBL" id="NGKU01000001">
    <property type="protein sequence ID" value="OTN77816.1"/>
    <property type="molecule type" value="Genomic_DNA"/>
</dbReference>
<evidence type="ECO:0000313" key="4">
    <source>
        <dbReference type="EMBL" id="OTN77816.1"/>
    </source>
</evidence>
<comment type="caution">
    <text evidence="4">The sequence shown here is derived from an EMBL/GenBank/DDBJ whole genome shotgun (WGS) entry which is preliminary data.</text>
</comment>
<dbReference type="Gene3D" id="3.40.50.10580">
    <property type="entry name" value="ATPase, V1 complex, subunit F"/>
    <property type="match status" value="1"/>
</dbReference>
<comment type="similarity">
    <text evidence="1">Belongs to the V-ATPase F subunit family.</text>
</comment>
<dbReference type="InterPro" id="IPR036906">
    <property type="entry name" value="ATPase_V1_fsu_sf"/>
</dbReference>
<evidence type="ECO:0000256" key="2">
    <source>
        <dbReference type="ARBA" id="ARBA00022448"/>
    </source>
</evidence>
<dbReference type="AlphaFoldDB" id="A0A242A9V1"/>
<reference evidence="4 5" key="1">
    <citation type="submission" date="2017-05" db="EMBL/GenBank/DDBJ databases">
        <title>The Genome Sequence of Enterococcus sp. 8G7_MSG3316.</title>
        <authorList>
            <consortium name="The Broad Institute Genomics Platform"/>
            <consortium name="The Broad Institute Genomic Center for Infectious Diseases"/>
            <person name="Earl A."/>
            <person name="Manson A."/>
            <person name="Schwartman J."/>
            <person name="Gilmore M."/>
            <person name="Abouelleil A."/>
            <person name="Cao P."/>
            <person name="Chapman S."/>
            <person name="Cusick C."/>
            <person name="Shea T."/>
            <person name="Young S."/>
            <person name="Neafsey D."/>
            <person name="Nusbaum C."/>
            <person name="Birren B."/>
        </authorList>
    </citation>
    <scope>NUCLEOTIDE SEQUENCE [LARGE SCALE GENOMIC DNA]</scope>
    <source>
        <strain evidence="4 5">8G7_MSG3316</strain>
    </source>
</reference>
<keyword evidence="2" id="KW-0813">Transport</keyword>
<evidence type="ECO:0000256" key="3">
    <source>
        <dbReference type="ARBA" id="ARBA00023065"/>
    </source>
</evidence>
<dbReference type="Proteomes" id="UP000195043">
    <property type="component" value="Unassembled WGS sequence"/>
</dbReference>
<evidence type="ECO:0008006" key="6">
    <source>
        <dbReference type="Google" id="ProtNLM"/>
    </source>
</evidence>
<accession>A0A242A9V1</accession>
<evidence type="ECO:0000313" key="5">
    <source>
        <dbReference type="Proteomes" id="UP000195043"/>
    </source>
</evidence>
<dbReference type="OrthoDB" id="5311at2"/>
<sequence>MTHKIGVIGEKESVIPFQLFGFQVCYASEEKEVKQALAKLMKSSTIIYLTEKCAEMIPDELAKVQQKMTPAIILIPDYDGSRGIGRRMIQDNVEKAVGQNIL</sequence>
<keyword evidence="5" id="KW-1185">Reference proteome</keyword>
<protein>
    <recommendedName>
        <fullName evidence="6">V-type ATP synthase subunit F</fullName>
    </recommendedName>
</protein>
<dbReference type="GO" id="GO:0046961">
    <property type="term" value="F:proton-transporting ATPase activity, rotational mechanism"/>
    <property type="evidence" value="ECO:0007669"/>
    <property type="project" value="InterPro"/>
</dbReference>
<proteinExistence type="inferred from homology"/>
<organism evidence="4 5">
    <name type="scientific">Candidatus Enterococcus testudinis</name>
    <dbReference type="NCBI Taxonomy" id="1834191"/>
    <lineage>
        <taxon>Bacteria</taxon>
        <taxon>Bacillati</taxon>
        <taxon>Bacillota</taxon>
        <taxon>Bacilli</taxon>
        <taxon>Lactobacillales</taxon>
        <taxon>Enterococcaceae</taxon>
        <taxon>Enterococcus</taxon>
    </lineage>
</organism>
<evidence type="ECO:0000256" key="1">
    <source>
        <dbReference type="ARBA" id="ARBA00010148"/>
    </source>
</evidence>
<keyword evidence="3" id="KW-0406">Ion transport</keyword>
<dbReference type="InterPro" id="IPR008218">
    <property type="entry name" value="ATPase_V1-cplx_f_g_su"/>
</dbReference>
<dbReference type="RefSeq" id="WP_054115302.1">
    <property type="nucleotide sequence ID" value="NZ_NGKU01000001.1"/>
</dbReference>
<dbReference type="STRING" id="1834191.A5886_002917"/>
<name>A0A242A9V1_9ENTE</name>